<dbReference type="GO" id="GO:0000077">
    <property type="term" value="P:DNA damage checkpoint signaling"/>
    <property type="evidence" value="ECO:0007669"/>
    <property type="project" value="InterPro"/>
</dbReference>
<evidence type="ECO:0000256" key="5">
    <source>
        <dbReference type="ARBA" id="ARBA00023242"/>
    </source>
</evidence>
<comment type="similarity">
    <text evidence="2">Belongs to the rad1 family.</text>
</comment>
<keyword evidence="4" id="KW-0234">DNA repair</keyword>
<evidence type="ECO:0000256" key="1">
    <source>
        <dbReference type="ARBA" id="ARBA00004123"/>
    </source>
</evidence>
<organism evidence="7 8">
    <name type="scientific">Postia placenta MAD-698-R-SB12</name>
    <dbReference type="NCBI Taxonomy" id="670580"/>
    <lineage>
        <taxon>Eukaryota</taxon>
        <taxon>Fungi</taxon>
        <taxon>Dikarya</taxon>
        <taxon>Basidiomycota</taxon>
        <taxon>Agaricomycotina</taxon>
        <taxon>Agaricomycetes</taxon>
        <taxon>Polyporales</taxon>
        <taxon>Adustoporiaceae</taxon>
        <taxon>Rhodonia</taxon>
    </lineage>
</organism>
<dbReference type="Gene3D" id="3.70.10.10">
    <property type="match status" value="3"/>
</dbReference>
<dbReference type="PRINTS" id="PR01245">
    <property type="entry name" value="RAD1REC1"/>
</dbReference>
<feature type="region of interest" description="Disordered" evidence="6">
    <location>
        <begin position="145"/>
        <end position="176"/>
    </location>
</feature>
<comment type="subcellular location">
    <subcellularLocation>
        <location evidence="1">Nucleus</location>
    </subcellularLocation>
</comment>
<keyword evidence="3" id="KW-0227">DNA damage</keyword>
<name>A0A1X6N8Z6_9APHY</name>
<dbReference type="OrthoDB" id="337581at2759"/>
<dbReference type="RefSeq" id="XP_024341647.1">
    <property type="nucleotide sequence ID" value="XM_024478508.1"/>
</dbReference>
<gene>
    <name evidence="7" type="ORF">POSPLADRAFT_1044293</name>
</gene>
<dbReference type="GeneID" id="36323458"/>
<dbReference type="Pfam" id="PF02144">
    <property type="entry name" value="Rad1"/>
    <property type="match status" value="1"/>
</dbReference>
<dbReference type="GO" id="GO:0006281">
    <property type="term" value="P:DNA repair"/>
    <property type="evidence" value="ECO:0007669"/>
    <property type="project" value="UniProtKB-KW"/>
</dbReference>
<evidence type="ECO:0000256" key="3">
    <source>
        <dbReference type="ARBA" id="ARBA00022763"/>
    </source>
</evidence>
<dbReference type="STRING" id="670580.A0A1X6N8Z6"/>
<dbReference type="EMBL" id="KZ110593">
    <property type="protein sequence ID" value="OSX64853.1"/>
    <property type="molecule type" value="Genomic_DNA"/>
</dbReference>
<proteinExistence type="inferred from homology"/>
<feature type="compositionally biased region" description="Low complexity" evidence="6">
    <location>
        <begin position="96"/>
        <end position="105"/>
    </location>
</feature>
<keyword evidence="5" id="KW-0539">Nucleus</keyword>
<dbReference type="PANTHER" id="PTHR10870">
    <property type="entry name" value="CELL CYCLE CHECKPOINT PROTEIN RAD1"/>
    <property type="match status" value="1"/>
</dbReference>
<accession>A0A1X6N8Z6</accession>
<feature type="region of interest" description="Disordered" evidence="6">
    <location>
        <begin position="93"/>
        <end position="116"/>
    </location>
</feature>
<evidence type="ECO:0000256" key="4">
    <source>
        <dbReference type="ARBA" id="ARBA00023204"/>
    </source>
</evidence>
<dbReference type="Proteomes" id="UP000194127">
    <property type="component" value="Unassembled WGS sequence"/>
</dbReference>
<evidence type="ECO:0000313" key="8">
    <source>
        <dbReference type="Proteomes" id="UP000194127"/>
    </source>
</evidence>
<protein>
    <submittedName>
        <fullName evidence="7">Uncharacterized protein</fullName>
    </submittedName>
</protein>
<dbReference type="PANTHER" id="PTHR10870:SF0">
    <property type="entry name" value="CELL CYCLE CHECKPOINT PROTEIN RAD1"/>
    <property type="match status" value="1"/>
</dbReference>
<keyword evidence="8" id="KW-1185">Reference proteome</keyword>
<reference evidence="7 8" key="1">
    <citation type="submission" date="2017-04" db="EMBL/GenBank/DDBJ databases">
        <title>Genome Sequence of the Model Brown-Rot Fungus Postia placenta SB12.</title>
        <authorList>
            <consortium name="DOE Joint Genome Institute"/>
            <person name="Gaskell J."/>
            <person name="Kersten P."/>
            <person name="Larrondo L.F."/>
            <person name="Canessa P."/>
            <person name="Martinez D."/>
            <person name="Hibbett D."/>
            <person name="Schmoll M."/>
            <person name="Kubicek C.P."/>
            <person name="Martinez A.T."/>
            <person name="Yadav J."/>
            <person name="Master E."/>
            <person name="Magnuson J.K."/>
            <person name="James T."/>
            <person name="Yaver D."/>
            <person name="Berka R."/>
            <person name="Labutti K."/>
            <person name="Lipzen A."/>
            <person name="Aerts A."/>
            <person name="Barry K."/>
            <person name="Henrissat B."/>
            <person name="Blanchette R."/>
            <person name="Grigoriev I."/>
            <person name="Cullen D."/>
        </authorList>
    </citation>
    <scope>NUCLEOTIDE SEQUENCE [LARGE SCALE GENOMIC DNA]</scope>
    <source>
        <strain evidence="7 8">MAD-698-R-SB12</strain>
    </source>
</reference>
<evidence type="ECO:0000313" key="7">
    <source>
        <dbReference type="EMBL" id="OSX64853.1"/>
    </source>
</evidence>
<sequence>MSDAGEPEGDQVLIATAHDVRYFITMLRGVNISNRATFAVTGNGLIVSVEEARTLLGKASSIVTESVLRALYRLFLATAYIYKSVFDEFIYNPDTPQSQSQPQPESQEDEEEEKTSITSFEIQLTTLIDCLNIFGTAGTSASATTKYRRWKTDQPSDNEEDGNEQSSRSKKSAANGRIEQFFGSEKGTGMHLTYAGAGYPLTLLVAEDSKGPTATCEITTFQPDPVLSLDFEPEDAGGQGSWAFIPAPTATACRWEFWKHGDGLPQRQGGLGIMQV</sequence>
<dbReference type="GO" id="GO:0030896">
    <property type="term" value="C:checkpoint clamp complex"/>
    <property type="evidence" value="ECO:0007669"/>
    <property type="project" value="TreeGrafter"/>
</dbReference>
<dbReference type="AlphaFoldDB" id="A0A1X6N8Z6"/>
<evidence type="ECO:0000256" key="2">
    <source>
        <dbReference type="ARBA" id="ARBA00010991"/>
    </source>
</evidence>
<dbReference type="InterPro" id="IPR003021">
    <property type="entry name" value="Rad1_Rec1_Rad17"/>
</dbReference>
<evidence type="ECO:0000256" key="6">
    <source>
        <dbReference type="SAM" id="MobiDB-lite"/>
    </source>
</evidence>